<sequence length="106" mass="11815">MYIPKGAIITYNTWRYPDVSRFIPERFIDVNGALTDDDPAQCVFGLGRRQSTGDASTWFAIVAMLATLDTSPAKDDQGKVISFTPTFIAGVVRYLKLTRVILSSRH</sequence>
<keyword evidence="2" id="KW-1185">Reference proteome</keyword>
<dbReference type="Proteomes" id="UP000807769">
    <property type="component" value="Unassembled WGS sequence"/>
</dbReference>
<dbReference type="GO" id="GO:0005506">
    <property type="term" value="F:iron ion binding"/>
    <property type="evidence" value="ECO:0007669"/>
    <property type="project" value="InterPro"/>
</dbReference>
<dbReference type="InterPro" id="IPR036396">
    <property type="entry name" value="Cyt_P450_sf"/>
</dbReference>
<proteinExistence type="predicted"/>
<dbReference type="OrthoDB" id="3934656at2759"/>
<dbReference type="RefSeq" id="XP_041196871.1">
    <property type="nucleotide sequence ID" value="XM_041339454.1"/>
</dbReference>
<dbReference type="GO" id="GO:0020037">
    <property type="term" value="F:heme binding"/>
    <property type="evidence" value="ECO:0007669"/>
    <property type="project" value="InterPro"/>
</dbReference>
<dbReference type="GeneID" id="64633470"/>
<dbReference type="GO" id="GO:0016705">
    <property type="term" value="F:oxidoreductase activity, acting on paired donors, with incorporation or reduction of molecular oxygen"/>
    <property type="evidence" value="ECO:0007669"/>
    <property type="project" value="InterPro"/>
</dbReference>
<accession>A0A9P7JHE6</accession>
<evidence type="ECO:0000313" key="2">
    <source>
        <dbReference type="Proteomes" id="UP000807769"/>
    </source>
</evidence>
<protein>
    <submittedName>
        <fullName evidence="1">Uncharacterized protein</fullName>
    </submittedName>
</protein>
<comment type="caution">
    <text evidence="1">The sequence shown here is derived from an EMBL/GenBank/DDBJ whole genome shotgun (WGS) entry which is preliminary data.</text>
</comment>
<evidence type="ECO:0000313" key="1">
    <source>
        <dbReference type="EMBL" id="KAG1822465.1"/>
    </source>
</evidence>
<gene>
    <name evidence="1" type="ORF">BJ212DRAFT_1476892</name>
</gene>
<dbReference type="GO" id="GO:0004497">
    <property type="term" value="F:monooxygenase activity"/>
    <property type="evidence" value="ECO:0007669"/>
    <property type="project" value="InterPro"/>
</dbReference>
<organism evidence="1 2">
    <name type="scientific">Suillus subaureus</name>
    <dbReference type="NCBI Taxonomy" id="48587"/>
    <lineage>
        <taxon>Eukaryota</taxon>
        <taxon>Fungi</taxon>
        <taxon>Dikarya</taxon>
        <taxon>Basidiomycota</taxon>
        <taxon>Agaricomycotina</taxon>
        <taxon>Agaricomycetes</taxon>
        <taxon>Agaricomycetidae</taxon>
        <taxon>Boletales</taxon>
        <taxon>Suillineae</taxon>
        <taxon>Suillaceae</taxon>
        <taxon>Suillus</taxon>
    </lineage>
</organism>
<reference evidence="1" key="1">
    <citation type="journal article" date="2020" name="New Phytol.">
        <title>Comparative genomics reveals dynamic genome evolution in host specialist ectomycorrhizal fungi.</title>
        <authorList>
            <person name="Lofgren L.A."/>
            <person name="Nguyen N.H."/>
            <person name="Vilgalys R."/>
            <person name="Ruytinx J."/>
            <person name="Liao H.L."/>
            <person name="Branco S."/>
            <person name="Kuo A."/>
            <person name="LaButti K."/>
            <person name="Lipzen A."/>
            <person name="Andreopoulos W."/>
            <person name="Pangilinan J."/>
            <person name="Riley R."/>
            <person name="Hundley H."/>
            <person name="Na H."/>
            <person name="Barry K."/>
            <person name="Grigoriev I.V."/>
            <person name="Stajich J.E."/>
            <person name="Kennedy P.G."/>
        </authorList>
    </citation>
    <scope>NUCLEOTIDE SEQUENCE</scope>
    <source>
        <strain evidence="1">MN1</strain>
    </source>
</reference>
<dbReference type="Gene3D" id="1.10.630.10">
    <property type="entry name" value="Cytochrome P450"/>
    <property type="match status" value="1"/>
</dbReference>
<dbReference type="SUPFAM" id="SSF48264">
    <property type="entry name" value="Cytochrome P450"/>
    <property type="match status" value="1"/>
</dbReference>
<name>A0A9P7JHE6_9AGAM</name>
<dbReference type="EMBL" id="JABBWG010000005">
    <property type="protein sequence ID" value="KAG1822465.1"/>
    <property type="molecule type" value="Genomic_DNA"/>
</dbReference>
<dbReference type="AlphaFoldDB" id="A0A9P7JHE6"/>